<dbReference type="AlphaFoldDB" id="A0A369KIA4"/>
<gene>
    <name evidence="1" type="ORF">Hypma_005710</name>
</gene>
<dbReference type="EMBL" id="LUEZ02000004">
    <property type="protein sequence ID" value="RDB30666.1"/>
    <property type="molecule type" value="Genomic_DNA"/>
</dbReference>
<accession>A0A369KIA4</accession>
<comment type="caution">
    <text evidence="1">The sequence shown here is derived from an EMBL/GenBank/DDBJ whole genome shotgun (WGS) entry which is preliminary data.</text>
</comment>
<reference evidence="1" key="1">
    <citation type="submission" date="2018-04" db="EMBL/GenBank/DDBJ databases">
        <title>Whole genome sequencing of Hypsizygus marmoreus.</title>
        <authorList>
            <person name="Choi I.-G."/>
            <person name="Min B."/>
            <person name="Kim J.-G."/>
            <person name="Kim S."/>
            <person name="Oh Y.-L."/>
            <person name="Kong W.-S."/>
            <person name="Park H."/>
            <person name="Jeong J."/>
            <person name="Song E.-S."/>
        </authorList>
    </citation>
    <scope>NUCLEOTIDE SEQUENCE [LARGE SCALE GENOMIC DNA]</scope>
    <source>
        <strain evidence="1">51987-8</strain>
    </source>
</reference>
<organism evidence="1 2">
    <name type="scientific">Hypsizygus marmoreus</name>
    <name type="common">White beech mushroom</name>
    <name type="synonym">Agaricus marmoreus</name>
    <dbReference type="NCBI Taxonomy" id="39966"/>
    <lineage>
        <taxon>Eukaryota</taxon>
        <taxon>Fungi</taxon>
        <taxon>Dikarya</taxon>
        <taxon>Basidiomycota</taxon>
        <taxon>Agaricomycotina</taxon>
        <taxon>Agaricomycetes</taxon>
        <taxon>Agaricomycetidae</taxon>
        <taxon>Agaricales</taxon>
        <taxon>Tricholomatineae</taxon>
        <taxon>Lyophyllaceae</taxon>
        <taxon>Hypsizygus</taxon>
    </lineage>
</organism>
<evidence type="ECO:0000313" key="1">
    <source>
        <dbReference type="EMBL" id="RDB30666.1"/>
    </source>
</evidence>
<keyword evidence="2" id="KW-1185">Reference proteome</keyword>
<proteinExistence type="predicted"/>
<name>A0A369KIA4_HYPMA</name>
<dbReference type="InParanoid" id="A0A369KIA4"/>
<protein>
    <submittedName>
        <fullName evidence="1">Uncharacterized protein</fullName>
    </submittedName>
</protein>
<dbReference type="Proteomes" id="UP000076154">
    <property type="component" value="Unassembled WGS sequence"/>
</dbReference>
<sequence>MTDRLAYMIEVWDMRVLCVDADDLGSDTSWDNPTDQEIKSIHKEVVTGIEEQETAYGRAWMRESGIEGSEGTKLKSSRGTGI</sequence>
<evidence type="ECO:0000313" key="2">
    <source>
        <dbReference type="Proteomes" id="UP000076154"/>
    </source>
</evidence>